<dbReference type="InterPro" id="IPR039425">
    <property type="entry name" value="RNA_pol_sigma-70-like"/>
</dbReference>
<dbReference type="InterPro" id="IPR013249">
    <property type="entry name" value="RNA_pol_sigma70_r4_t2"/>
</dbReference>
<keyword evidence="8" id="KW-1185">Reference proteome</keyword>
<dbReference type="SUPFAM" id="SSF88659">
    <property type="entry name" value="Sigma3 and sigma4 domains of RNA polymerase sigma factors"/>
    <property type="match status" value="1"/>
</dbReference>
<accession>A0A4Z0M8V9</accession>
<dbReference type="Gene3D" id="1.10.1740.10">
    <property type="match status" value="1"/>
</dbReference>
<feature type="domain" description="RNA polymerase sigma factor 70 region 4 type 2" evidence="6">
    <location>
        <begin position="105"/>
        <end position="156"/>
    </location>
</feature>
<dbReference type="GO" id="GO:0003677">
    <property type="term" value="F:DNA binding"/>
    <property type="evidence" value="ECO:0007669"/>
    <property type="project" value="InterPro"/>
</dbReference>
<name>A0A4Z0M8V9_9GAMM</name>
<organism evidence="7 8">
    <name type="scientific">Mangrovimicrobium sediminis</name>
    <dbReference type="NCBI Taxonomy" id="2562682"/>
    <lineage>
        <taxon>Bacteria</taxon>
        <taxon>Pseudomonadati</taxon>
        <taxon>Pseudomonadota</taxon>
        <taxon>Gammaproteobacteria</taxon>
        <taxon>Cellvibrionales</taxon>
        <taxon>Halieaceae</taxon>
        <taxon>Mangrovimicrobium</taxon>
    </lineage>
</organism>
<dbReference type="InterPro" id="IPR014284">
    <property type="entry name" value="RNA_pol_sigma-70_dom"/>
</dbReference>
<evidence type="ECO:0000259" key="5">
    <source>
        <dbReference type="Pfam" id="PF04542"/>
    </source>
</evidence>
<dbReference type="InterPro" id="IPR013325">
    <property type="entry name" value="RNA_pol_sigma_r2"/>
</dbReference>
<dbReference type="RefSeq" id="WP_135440729.1">
    <property type="nucleotide sequence ID" value="NZ_SRLE01000001.1"/>
</dbReference>
<evidence type="ECO:0000313" key="7">
    <source>
        <dbReference type="EMBL" id="TGD76152.1"/>
    </source>
</evidence>
<dbReference type="InterPro" id="IPR036388">
    <property type="entry name" value="WH-like_DNA-bd_sf"/>
</dbReference>
<keyword evidence="3" id="KW-0731">Sigma factor</keyword>
<dbReference type="InterPro" id="IPR013324">
    <property type="entry name" value="RNA_pol_sigma_r3/r4-like"/>
</dbReference>
<dbReference type="AlphaFoldDB" id="A0A4Z0M8V9"/>
<gene>
    <name evidence="7" type="ORF">E4634_00985</name>
</gene>
<evidence type="ECO:0000256" key="1">
    <source>
        <dbReference type="ARBA" id="ARBA00010641"/>
    </source>
</evidence>
<keyword evidence="4" id="KW-0804">Transcription</keyword>
<dbReference type="OrthoDB" id="9797134at2"/>
<evidence type="ECO:0000256" key="2">
    <source>
        <dbReference type="ARBA" id="ARBA00023015"/>
    </source>
</evidence>
<dbReference type="PANTHER" id="PTHR43133">
    <property type="entry name" value="RNA POLYMERASE ECF-TYPE SIGMA FACTO"/>
    <property type="match status" value="1"/>
</dbReference>
<keyword evidence="2" id="KW-0805">Transcription regulation</keyword>
<comment type="similarity">
    <text evidence="1">Belongs to the sigma-70 factor family. ECF subfamily.</text>
</comment>
<reference evidence="7 8" key="1">
    <citation type="submission" date="2019-04" db="EMBL/GenBank/DDBJ databases">
        <title>Taxonomy of novel Haliea sp. from mangrove soil of West Coast of India.</title>
        <authorList>
            <person name="Verma A."/>
            <person name="Kumar P."/>
            <person name="Krishnamurthi S."/>
        </authorList>
    </citation>
    <scope>NUCLEOTIDE SEQUENCE [LARGE SCALE GENOMIC DNA]</scope>
    <source>
        <strain evidence="7 8">SAOS-164</strain>
    </source>
</reference>
<proteinExistence type="inferred from homology"/>
<evidence type="ECO:0000313" key="8">
    <source>
        <dbReference type="Proteomes" id="UP000298050"/>
    </source>
</evidence>
<dbReference type="InterPro" id="IPR007627">
    <property type="entry name" value="RNA_pol_sigma70_r2"/>
</dbReference>
<dbReference type="PANTHER" id="PTHR43133:SF25">
    <property type="entry name" value="RNA POLYMERASE SIGMA FACTOR RFAY-RELATED"/>
    <property type="match status" value="1"/>
</dbReference>
<dbReference type="SUPFAM" id="SSF88946">
    <property type="entry name" value="Sigma2 domain of RNA polymerase sigma factors"/>
    <property type="match status" value="1"/>
</dbReference>
<comment type="caution">
    <text evidence="7">The sequence shown here is derived from an EMBL/GenBank/DDBJ whole genome shotgun (WGS) entry which is preliminary data.</text>
</comment>
<evidence type="ECO:0000259" key="6">
    <source>
        <dbReference type="Pfam" id="PF08281"/>
    </source>
</evidence>
<evidence type="ECO:0000256" key="3">
    <source>
        <dbReference type="ARBA" id="ARBA00023082"/>
    </source>
</evidence>
<dbReference type="NCBIfam" id="TIGR02937">
    <property type="entry name" value="sigma70-ECF"/>
    <property type="match status" value="1"/>
</dbReference>
<dbReference type="Proteomes" id="UP000298050">
    <property type="component" value="Unassembled WGS sequence"/>
</dbReference>
<dbReference type="CDD" id="cd06171">
    <property type="entry name" value="Sigma70_r4"/>
    <property type="match status" value="1"/>
</dbReference>
<sequence>MAALSDSQRQDLMAELSGLRRFCHSLTGNAADADDLLQATVERILQKGMPADAHTAKWTYRVCKNVWIDELRAREVRQRYPATETEEETALSADTVAESELEVAAVSTAMAALPEEQRLALTLVTIDGKTYAEAAEILDVPVGTIMSRIARARKQLLQLLHPAQPE</sequence>
<dbReference type="Pfam" id="PF04542">
    <property type="entry name" value="Sigma70_r2"/>
    <property type="match status" value="1"/>
</dbReference>
<feature type="domain" description="RNA polymerase sigma-70 region 2" evidence="5">
    <location>
        <begin position="16"/>
        <end position="74"/>
    </location>
</feature>
<evidence type="ECO:0000256" key="4">
    <source>
        <dbReference type="ARBA" id="ARBA00023163"/>
    </source>
</evidence>
<dbReference type="EMBL" id="SRLE01000001">
    <property type="protein sequence ID" value="TGD76152.1"/>
    <property type="molecule type" value="Genomic_DNA"/>
</dbReference>
<dbReference type="GO" id="GO:0006352">
    <property type="term" value="P:DNA-templated transcription initiation"/>
    <property type="evidence" value="ECO:0007669"/>
    <property type="project" value="InterPro"/>
</dbReference>
<dbReference type="Pfam" id="PF08281">
    <property type="entry name" value="Sigma70_r4_2"/>
    <property type="match status" value="1"/>
</dbReference>
<protein>
    <submittedName>
        <fullName evidence="7">Sigma-70 family RNA polymerase sigma factor</fullName>
    </submittedName>
</protein>
<dbReference type="GO" id="GO:0016987">
    <property type="term" value="F:sigma factor activity"/>
    <property type="evidence" value="ECO:0007669"/>
    <property type="project" value="UniProtKB-KW"/>
</dbReference>
<dbReference type="Gene3D" id="1.10.10.10">
    <property type="entry name" value="Winged helix-like DNA-binding domain superfamily/Winged helix DNA-binding domain"/>
    <property type="match status" value="1"/>
</dbReference>